<sequence length="540" mass="58349">MKAAADSPSSKVHTVSSIGRPDGSSSFRTIVNFALVAIGVGILALPRAIAQGGWIVGSLLISVAWGVSQYAIFLLWKCMVMAPDGKEKFTSFPAIGRECFGRVGEVVVAVVLYADLLMVCSLLVILVGDGMHQLVPSVERIWWCLIFVGIMMPLAWMPTMKEVAFVSGLGIAAAFVTVIMVIVASSREVVDPVEETHYELFPSTPMLATLSFTNFMNAFTVAPVVPTLINDMRNPMAFARVSVVGFFLIFVIFAAIAFAGYAGFGRGLLDFPNVTFAIADGRSKTDWVVLTVQIAIEVVCFCHFLVMFNPVCIGVESAIQHVRGSPARVPHTRQEREKAPNGRKRPAANESPTSPKESGDRSLGRNLLGQAQAEFDRIVAESGKLRKLLAANQQASESQRATIGDLEIKLDEAQAEIEKLKKDGTSREVELRGSLSTAKSKLNELQGTIKQLKEELDAAREESESRGQACDQLGEQIAKLQAENKSSVAELASLREHSSKQGLPHSYGSSRTTGSSSAEDSCPTFRRPPSPSACTCTSPY</sequence>
<organism evidence="8 9">
    <name type="scientific">Perkinsus olseni</name>
    <name type="common">Perkinsus atlanticus</name>
    <dbReference type="NCBI Taxonomy" id="32597"/>
    <lineage>
        <taxon>Eukaryota</taxon>
        <taxon>Sar</taxon>
        <taxon>Alveolata</taxon>
        <taxon>Perkinsozoa</taxon>
        <taxon>Perkinsea</taxon>
        <taxon>Perkinsida</taxon>
        <taxon>Perkinsidae</taxon>
        <taxon>Perkinsus</taxon>
    </lineage>
</organism>
<feature type="transmembrane region" description="Helical" evidence="6">
    <location>
        <begin position="30"/>
        <end position="49"/>
    </location>
</feature>
<proteinExistence type="predicted"/>
<feature type="transmembrane region" description="Helical" evidence="6">
    <location>
        <begin position="55"/>
        <end position="76"/>
    </location>
</feature>
<feature type="compositionally biased region" description="Low complexity" evidence="5">
    <location>
        <begin position="506"/>
        <end position="517"/>
    </location>
</feature>
<feature type="domain" description="Amino acid transporter transmembrane" evidence="7">
    <location>
        <begin position="23"/>
        <end position="331"/>
    </location>
</feature>
<comment type="caution">
    <text evidence="8">The sequence shown here is derived from an EMBL/GenBank/DDBJ whole genome shotgun (WGS) entry which is preliminary data.</text>
</comment>
<dbReference type="InterPro" id="IPR013057">
    <property type="entry name" value="AA_transpt_TM"/>
</dbReference>
<keyword evidence="4 6" id="KW-0472">Membrane</keyword>
<keyword evidence="2 6" id="KW-0812">Transmembrane</keyword>
<feature type="region of interest" description="Disordered" evidence="5">
    <location>
        <begin position="1"/>
        <end position="20"/>
    </location>
</feature>
<dbReference type="Gene3D" id="1.10.287.1490">
    <property type="match status" value="1"/>
</dbReference>
<feature type="transmembrane region" description="Helical" evidence="6">
    <location>
        <begin position="140"/>
        <end position="156"/>
    </location>
</feature>
<dbReference type="GO" id="GO:0015179">
    <property type="term" value="F:L-amino acid transmembrane transporter activity"/>
    <property type="evidence" value="ECO:0007669"/>
    <property type="project" value="TreeGrafter"/>
</dbReference>
<dbReference type="PANTHER" id="PTHR22950:SF349">
    <property type="entry name" value="AMINO ACID TRANSPORTER TRANSMEMBRANE DOMAIN-CONTAINING PROTEIN"/>
    <property type="match status" value="1"/>
</dbReference>
<dbReference type="PANTHER" id="PTHR22950">
    <property type="entry name" value="AMINO ACID TRANSPORTER"/>
    <property type="match status" value="1"/>
</dbReference>
<dbReference type="GO" id="GO:0005774">
    <property type="term" value="C:vacuolar membrane"/>
    <property type="evidence" value="ECO:0007669"/>
    <property type="project" value="TreeGrafter"/>
</dbReference>
<keyword evidence="3 6" id="KW-1133">Transmembrane helix</keyword>
<evidence type="ECO:0000313" key="9">
    <source>
        <dbReference type="Proteomes" id="UP000572268"/>
    </source>
</evidence>
<reference evidence="8 9" key="1">
    <citation type="submission" date="2020-04" db="EMBL/GenBank/DDBJ databases">
        <title>Perkinsus olseni comparative genomics.</title>
        <authorList>
            <person name="Bogema D.R."/>
        </authorList>
    </citation>
    <scope>NUCLEOTIDE SEQUENCE [LARGE SCALE GENOMIC DNA]</scope>
    <source>
        <strain evidence="8">ATCC PRA-31</strain>
    </source>
</reference>
<feature type="transmembrane region" description="Helical" evidence="6">
    <location>
        <begin position="206"/>
        <end position="229"/>
    </location>
</feature>
<protein>
    <recommendedName>
        <fullName evidence="7">Amino acid transporter transmembrane domain-containing protein</fullName>
    </recommendedName>
</protein>
<feature type="compositionally biased region" description="Polar residues" evidence="5">
    <location>
        <begin position="7"/>
        <end position="20"/>
    </location>
</feature>
<evidence type="ECO:0000256" key="3">
    <source>
        <dbReference type="ARBA" id="ARBA00022989"/>
    </source>
</evidence>
<feature type="transmembrane region" description="Helical" evidence="6">
    <location>
        <begin position="163"/>
        <end position="186"/>
    </location>
</feature>
<dbReference type="AlphaFoldDB" id="A0A7J6KXC4"/>
<evidence type="ECO:0000313" key="8">
    <source>
        <dbReference type="EMBL" id="KAF4651209.1"/>
    </source>
</evidence>
<dbReference type="EMBL" id="JABANN010001093">
    <property type="protein sequence ID" value="KAF4651209.1"/>
    <property type="molecule type" value="Genomic_DNA"/>
</dbReference>
<gene>
    <name evidence="8" type="ORF">FOL46_000441</name>
</gene>
<feature type="region of interest" description="Disordered" evidence="5">
    <location>
        <begin position="484"/>
        <end position="540"/>
    </location>
</feature>
<evidence type="ECO:0000256" key="2">
    <source>
        <dbReference type="ARBA" id="ARBA00022692"/>
    </source>
</evidence>
<evidence type="ECO:0000256" key="5">
    <source>
        <dbReference type="SAM" id="MobiDB-lite"/>
    </source>
</evidence>
<dbReference type="Pfam" id="PF01490">
    <property type="entry name" value="Aa_trans"/>
    <property type="match status" value="1"/>
</dbReference>
<evidence type="ECO:0000256" key="1">
    <source>
        <dbReference type="ARBA" id="ARBA00004141"/>
    </source>
</evidence>
<dbReference type="Proteomes" id="UP000572268">
    <property type="component" value="Unassembled WGS sequence"/>
</dbReference>
<feature type="transmembrane region" description="Helical" evidence="6">
    <location>
        <begin position="241"/>
        <end position="264"/>
    </location>
</feature>
<evidence type="ECO:0000256" key="4">
    <source>
        <dbReference type="ARBA" id="ARBA00023136"/>
    </source>
</evidence>
<evidence type="ECO:0000259" key="7">
    <source>
        <dbReference type="Pfam" id="PF01490"/>
    </source>
</evidence>
<feature type="region of interest" description="Disordered" evidence="5">
    <location>
        <begin position="324"/>
        <end position="363"/>
    </location>
</feature>
<accession>A0A7J6KXC4</accession>
<evidence type="ECO:0000256" key="6">
    <source>
        <dbReference type="SAM" id="Phobius"/>
    </source>
</evidence>
<comment type="subcellular location">
    <subcellularLocation>
        <location evidence="1">Membrane</location>
        <topology evidence="1">Multi-pass membrane protein</topology>
    </subcellularLocation>
</comment>
<feature type="transmembrane region" description="Helical" evidence="6">
    <location>
        <begin position="106"/>
        <end position="128"/>
    </location>
</feature>
<name>A0A7J6KXC4_PEROL</name>